<comment type="caution">
    <text evidence="1">The sequence shown here is derived from an EMBL/GenBank/DDBJ whole genome shotgun (WGS) entry which is preliminary data.</text>
</comment>
<organism evidence="1 2">
    <name type="scientific">Penicillium decumbens</name>
    <dbReference type="NCBI Taxonomy" id="69771"/>
    <lineage>
        <taxon>Eukaryota</taxon>
        <taxon>Fungi</taxon>
        <taxon>Dikarya</taxon>
        <taxon>Ascomycota</taxon>
        <taxon>Pezizomycotina</taxon>
        <taxon>Eurotiomycetes</taxon>
        <taxon>Eurotiomycetidae</taxon>
        <taxon>Eurotiales</taxon>
        <taxon>Aspergillaceae</taxon>
        <taxon>Penicillium</taxon>
    </lineage>
</organism>
<gene>
    <name evidence="1" type="ORF">PENDEC_c076G00209</name>
</gene>
<protein>
    <submittedName>
        <fullName evidence="1">Uncharacterized protein</fullName>
    </submittedName>
</protein>
<evidence type="ECO:0000313" key="2">
    <source>
        <dbReference type="Proteomes" id="UP000191522"/>
    </source>
</evidence>
<dbReference type="Proteomes" id="UP000191522">
    <property type="component" value="Unassembled WGS sequence"/>
</dbReference>
<name>A0A1V6NLI9_PENDC</name>
<accession>A0A1V6NLI9</accession>
<reference evidence="2" key="1">
    <citation type="journal article" date="2017" name="Nat. Microbiol.">
        <title>Global analysis of biosynthetic gene clusters reveals vast potential of secondary metabolite production in Penicillium species.</title>
        <authorList>
            <person name="Nielsen J.C."/>
            <person name="Grijseels S."/>
            <person name="Prigent S."/>
            <person name="Ji B."/>
            <person name="Dainat J."/>
            <person name="Nielsen K.F."/>
            <person name="Frisvad J.C."/>
            <person name="Workman M."/>
            <person name="Nielsen J."/>
        </authorList>
    </citation>
    <scope>NUCLEOTIDE SEQUENCE [LARGE SCALE GENOMIC DNA]</scope>
    <source>
        <strain evidence="2">IBT 11843</strain>
    </source>
</reference>
<keyword evidence="2" id="KW-1185">Reference proteome</keyword>
<sequence length="141" mass="15730">MPKQICQSPTIPDTQASKIWGIDAGSRREWTPVRLKEALVLESKMRLHHGLTLTAYRDIAIAISDGISAIPSRFHKDGTEVMADDEEKRGFHGAMDPPCGRFAGGTHYARCRDDIWTYDEPAAKDHSRSAGRVLDEQRVLA</sequence>
<dbReference type="AlphaFoldDB" id="A0A1V6NLI9"/>
<dbReference type="OrthoDB" id="4367622at2759"/>
<dbReference type="EMBL" id="MDYL01000076">
    <property type="protein sequence ID" value="OQD65593.1"/>
    <property type="molecule type" value="Genomic_DNA"/>
</dbReference>
<evidence type="ECO:0000313" key="1">
    <source>
        <dbReference type="EMBL" id="OQD65593.1"/>
    </source>
</evidence>
<proteinExistence type="predicted"/>